<dbReference type="KEGG" id="bgf:BC1003_3114"/>
<dbReference type="SUPFAM" id="SSF49899">
    <property type="entry name" value="Concanavalin A-like lectins/glucanases"/>
    <property type="match status" value="1"/>
</dbReference>
<name>E1TAN3_BURSG</name>
<gene>
    <name evidence="2" type="ordered locus">BC1003_3114</name>
</gene>
<evidence type="ECO:0000313" key="2">
    <source>
        <dbReference type="EMBL" id="ADN59062.1"/>
    </source>
</evidence>
<dbReference type="EMBL" id="CP002217">
    <property type="protein sequence ID" value="ADN59062.1"/>
    <property type="molecule type" value="Genomic_DNA"/>
</dbReference>
<organism evidence="2">
    <name type="scientific">Burkholderia sp. (strain CCGE1003)</name>
    <dbReference type="NCBI Taxonomy" id="640512"/>
    <lineage>
        <taxon>Bacteria</taxon>
        <taxon>Pseudomonadati</taxon>
        <taxon>Pseudomonadota</taxon>
        <taxon>Betaproteobacteria</taxon>
        <taxon>Burkholderiales</taxon>
        <taxon>Burkholderiaceae</taxon>
        <taxon>Burkholderia</taxon>
    </lineage>
</organism>
<proteinExistence type="predicted"/>
<feature type="compositionally biased region" description="Polar residues" evidence="1">
    <location>
        <begin position="123"/>
        <end position="136"/>
    </location>
</feature>
<evidence type="ECO:0000256" key="1">
    <source>
        <dbReference type="SAM" id="MobiDB-lite"/>
    </source>
</evidence>
<accession>E1TAN3</accession>
<dbReference type="HOGENOM" id="CLU_1666138_0_0_4"/>
<reference evidence="2" key="1">
    <citation type="submission" date="2010-09" db="EMBL/GenBank/DDBJ databases">
        <title>Complete sequence of chromosome1 of Burkholderia sp. CCGE1003.</title>
        <authorList>
            <consortium name="US DOE Joint Genome Institute"/>
            <person name="Lucas S."/>
            <person name="Copeland A."/>
            <person name="Lapidus A."/>
            <person name="Cheng J.-F."/>
            <person name="Bruce D."/>
            <person name="Goodwin L."/>
            <person name="Pitluck S."/>
            <person name="Daligault H."/>
            <person name="Davenport K."/>
            <person name="Detter J.C."/>
            <person name="Han C."/>
            <person name="Tapia R."/>
            <person name="Land M."/>
            <person name="Hauser L."/>
            <person name="Jeffries C."/>
            <person name="Kyrpides N."/>
            <person name="Ivanova N."/>
            <person name="Ovchinnikova G."/>
            <person name="Martinez-Romero E."/>
            <person name="Rogel M.A."/>
            <person name="Auchtung J."/>
            <person name="Tiedje J.M."/>
            <person name="Woyke T."/>
        </authorList>
    </citation>
    <scope>NUCLEOTIDE SEQUENCE</scope>
    <source>
        <strain evidence="2">CCGE1003</strain>
    </source>
</reference>
<dbReference type="OrthoDB" id="9802683at2"/>
<dbReference type="InterPro" id="IPR013320">
    <property type="entry name" value="ConA-like_dom_sf"/>
</dbReference>
<dbReference type="AlphaFoldDB" id="E1TAN3"/>
<sequence>MRRTHVYAVFDRGLADQPYAYWRLNETAGTVAVDASGHARNGAYQPGAQLANGTLLRSSSTRYVMLGGAANAYIDVSAATAFCASGAWSIECWASIASYANAAGANGRYAGTAGVRFIGNTTWTGGSSRQPGSNGASPIAIPEKTRGGRTRGCGTIRA</sequence>
<protein>
    <submittedName>
        <fullName evidence="2">Uncharacterized protein</fullName>
    </submittedName>
</protein>
<feature type="region of interest" description="Disordered" evidence="1">
    <location>
        <begin position="123"/>
        <end position="158"/>
    </location>
</feature>
<dbReference type="Gene3D" id="2.60.120.200">
    <property type="match status" value="1"/>
</dbReference>
<dbReference type="eggNOG" id="ENOG5031FY6">
    <property type="taxonomic scope" value="Bacteria"/>
</dbReference>